<feature type="binding site" evidence="14">
    <location>
        <position position="225"/>
    </location>
    <ligand>
        <name>ATP</name>
        <dbReference type="ChEBI" id="CHEBI:30616"/>
    </ligand>
</feature>
<evidence type="ECO:0000256" key="13">
    <source>
        <dbReference type="PIRNR" id="PIRNR004930"/>
    </source>
</evidence>
<protein>
    <recommendedName>
        <fullName evidence="4 13">Threonylcarbamoyl-AMP synthase</fullName>
        <shortName evidence="13">TC-AMP synthase</shortName>
        <ecNumber evidence="3 13">2.7.7.87</ecNumber>
    </recommendedName>
    <alternativeName>
        <fullName evidence="11 13">L-threonylcarbamoyladenylate synthase</fullName>
    </alternativeName>
</protein>
<feature type="binding site" evidence="14">
    <location>
        <position position="61"/>
    </location>
    <ligand>
        <name>L-threonine</name>
        <dbReference type="ChEBI" id="CHEBI:57926"/>
    </ligand>
</feature>
<feature type="binding site" evidence="14">
    <location>
        <position position="52"/>
    </location>
    <ligand>
        <name>ATP</name>
        <dbReference type="ChEBI" id="CHEBI:30616"/>
    </ligand>
</feature>
<dbReference type="GO" id="GO:0008033">
    <property type="term" value="P:tRNA processing"/>
    <property type="evidence" value="ECO:0007669"/>
    <property type="project" value="UniProtKB-KW"/>
</dbReference>
<dbReference type="NCBIfam" id="TIGR00057">
    <property type="entry name" value="L-threonylcarbamoyladenylate synthase"/>
    <property type="match status" value="1"/>
</dbReference>
<feature type="binding site" evidence="14">
    <location>
        <position position="137"/>
    </location>
    <ligand>
        <name>ATP</name>
        <dbReference type="ChEBI" id="CHEBI:30616"/>
    </ligand>
</feature>
<dbReference type="GO" id="GO:0005524">
    <property type="term" value="F:ATP binding"/>
    <property type="evidence" value="ECO:0007669"/>
    <property type="project" value="UniProtKB-UniRule"/>
</dbReference>
<proteinExistence type="inferred from homology"/>
<dbReference type="InterPro" id="IPR038385">
    <property type="entry name" value="Sua5/YwlC_C"/>
</dbReference>
<evidence type="ECO:0000256" key="7">
    <source>
        <dbReference type="ARBA" id="ARBA00022694"/>
    </source>
</evidence>
<evidence type="ECO:0000313" key="16">
    <source>
        <dbReference type="EMBL" id="CAA9306452.1"/>
    </source>
</evidence>
<feature type="binding site" evidence="14">
    <location>
        <position position="145"/>
    </location>
    <ligand>
        <name>ATP</name>
        <dbReference type="ChEBI" id="CHEBI:30616"/>
    </ligand>
</feature>
<feature type="binding site" evidence="14">
    <location>
        <position position="189"/>
    </location>
    <ligand>
        <name>ATP</name>
        <dbReference type="ChEBI" id="CHEBI:30616"/>
    </ligand>
</feature>
<dbReference type="InterPro" id="IPR006070">
    <property type="entry name" value="Sua5-like_dom"/>
</dbReference>
<dbReference type="PIRSF" id="PIRSF004930">
    <property type="entry name" value="Tln_factor_SUA5"/>
    <property type="match status" value="1"/>
</dbReference>
<evidence type="ECO:0000256" key="1">
    <source>
        <dbReference type="ARBA" id="ARBA00004496"/>
    </source>
</evidence>
<feature type="binding site" evidence="14">
    <location>
        <position position="175"/>
    </location>
    <ligand>
        <name>L-threonine</name>
        <dbReference type="ChEBI" id="CHEBI:57926"/>
    </ligand>
</feature>
<organism evidence="16">
    <name type="scientific">uncultured Cytophagales bacterium</name>
    <dbReference type="NCBI Taxonomy" id="158755"/>
    <lineage>
        <taxon>Bacteria</taxon>
        <taxon>Pseudomonadati</taxon>
        <taxon>Bacteroidota</taxon>
        <taxon>Sphingobacteriia</taxon>
        <taxon>Sphingobacteriales</taxon>
        <taxon>environmental samples</taxon>
    </lineage>
</organism>
<evidence type="ECO:0000256" key="12">
    <source>
        <dbReference type="ARBA" id="ARBA00048366"/>
    </source>
</evidence>
<dbReference type="InterPro" id="IPR017945">
    <property type="entry name" value="DHBP_synth_RibB-like_a/b_dom"/>
</dbReference>
<dbReference type="SUPFAM" id="SSF55821">
    <property type="entry name" value="YrdC/RibB"/>
    <property type="match status" value="1"/>
</dbReference>
<dbReference type="InterPro" id="IPR010923">
    <property type="entry name" value="T(6)A37_SUA5"/>
</dbReference>
<dbReference type="EC" id="2.7.7.87" evidence="3 13"/>
<comment type="function">
    <text evidence="13">Required for the formation of a threonylcarbamoyl group on adenosine at position 37 (t(6)A37) in tRNAs that read codons beginning with adenine.</text>
</comment>
<feature type="binding site" evidence="14">
    <location>
        <position position="135"/>
    </location>
    <ligand>
        <name>L-threonine</name>
        <dbReference type="ChEBI" id="CHEBI:57926"/>
    </ligand>
</feature>
<dbReference type="InterPro" id="IPR050156">
    <property type="entry name" value="TC-AMP_synthase_SUA5"/>
</dbReference>
<evidence type="ECO:0000259" key="15">
    <source>
        <dbReference type="PROSITE" id="PS51163"/>
    </source>
</evidence>
<dbReference type="Pfam" id="PF01300">
    <property type="entry name" value="Sua5_yciO_yrdC"/>
    <property type="match status" value="1"/>
</dbReference>
<keyword evidence="6 13" id="KW-0808">Transferase</keyword>
<reference evidence="16" key="1">
    <citation type="submission" date="2020-02" db="EMBL/GenBank/DDBJ databases">
        <authorList>
            <person name="Meier V. D."/>
        </authorList>
    </citation>
    <scope>NUCLEOTIDE SEQUENCE</scope>
    <source>
        <strain evidence="16">AVDCRST_MAG56</strain>
    </source>
</reference>
<keyword evidence="7 13" id="KW-0819">tRNA processing</keyword>
<dbReference type="Pfam" id="PF03481">
    <property type="entry name" value="Sua5_C"/>
    <property type="match status" value="1"/>
</dbReference>
<comment type="subcellular location">
    <subcellularLocation>
        <location evidence="1 13">Cytoplasm</location>
    </subcellularLocation>
</comment>
<dbReference type="PANTHER" id="PTHR17490">
    <property type="entry name" value="SUA5"/>
    <property type="match status" value="1"/>
</dbReference>
<keyword evidence="9 13" id="KW-0547">Nucleotide-binding</keyword>
<dbReference type="Gene3D" id="3.90.870.10">
    <property type="entry name" value="DHBP synthase"/>
    <property type="match status" value="1"/>
</dbReference>
<evidence type="ECO:0000256" key="6">
    <source>
        <dbReference type="ARBA" id="ARBA00022679"/>
    </source>
</evidence>
<feature type="binding site" evidence="14">
    <location>
        <position position="115"/>
    </location>
    <ligand>
        <name>L-threonine</name>
        <dbReference type="ChEBI" id="CHEBI:57926"/>
    </ligand>
</feature>
<comment type="similarity">
    <text evidence="2 13">Belongs to the SUA5 family.</text>
</comment>
<gene>
    <name evidence="16" type="ORF">AVDCRST_MAG56-5852</name>
</gene>
<dbReference type="FunFam" id="3.90.870.10:FF:000009">
    <property type="entry name" value="Threonylcarbamoyl-AMP synthase, putative"/>
    <property type="match status" value="1"/>
</dbReference>
<comment type="catalytic activity">
    <reaction evidence="12 13">
        <text>L-threonine + hydrogencarbonate + ATP = L-threonylcarbamoyladenylate + diphosphate + H2O</text>
        <dbReference type="Rhea" id="RHEA:36407"/>
        <dbReference type="ChEBI" id="CHEBI:15377"/>
        <dbReference type="ChEBI" id="CHEBI:17544"/>
        <dbReference type="ChEBI" id="CHEBI:30616"/>
        <dbReference type="ChEBI" id="CHEBI:33019"/>
        <dbReference type="ChEBI" id="CHEBI:57926"/>
        <dbReference type="ChEBI" id="CHEBI:73682"/>
        <dbReference type="EC" id="2.7.7.87"/>
    </reaction>
</comment>
<keyword evidence="8 13" id="KW-0548">Nucleotidyltransferase</keyword>
<dbReference type="GO" id="GO:0061710">
    <property type="term" value="F:L-threonylcarbamoyladenylate synthase"/>
    <property type="evidence" value="ECO:0007669"/>
    <property type="project" value="UniProtKB-EC"/>
</dbReference>
<name>A0A6J4KHQ1_9SPHI</name>
<evidence type="ECO:0000256" key="5">
    <source>
        <dbReference type="ARBA" id="ARBA00022490"/>
    </source>
</evidence>
<feature type="binding site" evidence="14">
    <location>
        <position position="111"/>
    </location>
    <ligand>
        <name>ATP</name>
        <dbReference type="ChEBI" id="CHEBI:30616"/>
    </ligand>
</feature>
<feature type="binding site" evidence="14">
    <location>
        <position position="29"/>
    </location>
    <ligand>
        <name>L-threonine</name>
        <dbReference type="ChEBI" id="CHEBI:57926"/>
    </ligand>
</feature>
<dbReference type="GO" id="GO:0003725">
    <property type="term" value="F:double-stranded RNA binding"/>
    <property type="evidence" value="ECO:0007669"/>
    <property type="project" value="UniProtKB-UniRule"/>
</dbReference>
<dbReference type="EMBL" id="CADCTQ010000482">
    <property type="protein sequence ID" value="CAA9306452.1"/>
    <property type="molecule type" value="Genomic_DNA"/>
</dbReference>
<dbReference type="GO" id="GO:0005737">
    <property type="term" value="C:cytoplasm"/>
    <property type="evidence" value="ECO:0007669"/>
    <property type="project" value="UniProtKB-SubCell"/>
</dbReference>
<dbReference type="GO" id="GO:0000049">
    <property type="term" value="F:tRNA binding"/>
    <property type="evidence" value="ECO:0007669"/>
    <property type="project" value="TreeGrafter"/>
</dbReference>
<dbReference type="PROSITE" id="PS51163">
    <property type="entry name" value="YRDC"/>
    <property type="match status" value="1"/>
</dbReference>
<sequence>MKTAVIGTDTGEAKKWLEAGQVVGIPTETVYGLAGNALSPAAVARIFEVKNRPTFDPLIVHSNSLEKIAQFVTEMPPAARRLADACWPGPLTLLLKKASLVPDLVTAGLDTVAVRIPNHPLTLRLLDALDFPLAAPSANPFGYVSPTQAEHVQAQLGDKIPYILDGGPCQVGIESTIVGFEGPELVVYRLGGIPVEAIEHIVGPVRVMAHSSSNPKAPGMLKSHYAPLKPVYTDGLDGLVDRYGPEAVGVLSFKDLSPDVPAGNQFVLSAAGSATEAAQRLFAGLRYLDGLAVAAIYAELLPERELGRAINDRIRRAAAR</sequence>
<evidence type="ECO:0000256" key="10">
    <source>
        <dbReference type="ARBA" id="ARBA00022840"/>
    </source>
</evidence>
<evidence type="ECO:0000256" key="9">
    <source>
        <dbReference type="ARBA" id="ARBA00022741"/>
    </source>
</evidence>
<dbReference type="GO" id="GO:0006450">
    <property type="term" value="P:regulation of translational fidelity"/>
    <property type="evidence" value="ECO:0007669"/>
    <property type="project" value="TreeGrafter"/>
</dbReference>
<accession>A0A6J4KHQ1</accession>
<feature type="domain" description="YrdC-like" evidence="15">
    <location>
        <begin position="7"/>
        <end position="193"/>
    </location>
</feature>
<evidence type="ECO:0000256" key="8">
    <source>
        <dbReference type="ARBA" id="ARBA00022695"/>
    </source>
</evidence>
<dbReference type="Gene3D" id="3.40.50.11030">
    <property type="entry name" value="Threonylcarbamoyl-AMP synthase, C-terminal domain"/>
    <property type="match status" value="1"/>
</dbReference>
<evidence type="ECO:0000256" key="11">
    <source>
        <dbReference type="ARBA" id="ARBA00029774"/>
    </source>
</evidence>
<evidence type="ECO:0000256" key="4">
    <source>
        <dbReference type="ARBA" id="ARBA00015492"/>
    </source>
</evidence>
<dbReference type="InterPro" id="IPR005145">
    <property type="entry name" value="Sua5_C"/>
</dbReference>
<keyword evidence="10 13" id="KW-0067">ATP-binding</keyword>
<evidence type="ECO:0000256" key="3">
    <source>
        <dbReference type="ARBA" id="ARBA00012584"/>
    </source>
</evidence>
<keyword evidence="5 13" id="KW-0963">Cytoplasm</keyword>
<dbReference type="AlphaFoldDB" id="A0A6J4KHQ1"/>
<evidence type="ECO:0000256" key="14">
    <source>
        <dbReference type="PIRSR" id="PIRSR004930-1"/>
    </source>
</evidence>
<evidence type="ECO:0000256" key="2">
    <source>
        <dbReference type="ARBA" id="ARBA00007663"/>
    </source>
</evidence>
<dbReference type="PANTHER" id="PTHR17490:SF16">
    <property type="entry name" value="THREONYLCARBAMOYL-AMP SYNTHASE"/>
    <property type="match status" value="1"/>
</dbReference>